<keyword evidence="3" id="KW-1185">Reference proteome</keyword>
<dbReference type="PANTHER" id="PTHR30441:SF8">
    <property type="entry name" value="DUF748 DOMAIN-CONTAINING PROTEIN"/>
    <property type="match status" value="1"/>
</dbReference>
<evidence type="ECO:0000313" key="2">
    <source>
        <dbReference type="EMBL" id="KJV56345.1"/>
    </source>
</evidence>
<keyword evidence="1" id="KW-0812">Transmembrane</keyword>
<comment type="caution">
    <text evidence="2">The sequence shown here is derived from an EMBL/GenBank/DDBJ whole genome shotgun (WGS) entry which is preliminary data.</text>
</comment>
<keyword evidence="1" id="KW-1133">Transmembrane helix</keyword>
<gene>
    <name evidence="2" type="ORF">OCHUTO_0506</name>
</gene>
<accession>A0A0F3MKS1</accession>
<dbReference type="OrthoDB" id="7160705at2"/>
<dbReference type="EMBL" id="LANP01000010">
    <property type="protein sequence ID" value="KJV56345.1"/>
    <property type="molecule type" value="Genomic_DNA"/>
</dbReference>
<dbReference type="GO" id="GO:0005886">
    <property type="term" value="C:plasma membrane"/>
    <property type="evidence" value="ECO:0007669"/>
    <property type="project" value="TreeGrafter"/>
</dbReference>
<evidence type="ECO:0000313" key="3">
    <source>
        <dbReference type="Proteomes" id="UP000033616"/>
    </source>
</evidence>
<dbReference type="Proteomes" id="UP000033616">
    <property type="component" value="Unassembled WGS sequence"/>
</dbReference>
<evidence type="ECO:0000256" key="1">
    <source>
        <dbReference type="SAM" id="Phobius"/>
    </source>
</evidence>
<dbReference type="AlphaFoldDB" id="A0A0F3MKS1"/>
<name>A0A0F3MKS1_9RICK</name>
<sequence length="846" mass="96866">MKKKLYFSAIFLLLFICLILIIYLFNYNKLSKHVQQLVLSNKKLSFNTKLVAKKFPIPQISVDNLSVDNKNFLIKKVKIYFSPLSLLTFQPKVSHLVIEDANITIGRSRFDYMINLIDSIYEFLPGRYDIQMMNVNCINLHKNITHTVNALTASLVNDQYLIQGVLDDIHRVKGTLPCDSQQEINLEFSSENYSLIFKGSLNEHQLPVGSCRLLIKDLSHFINSYYYDIDSILNKFNTNEQVELIFDTNIIDQMVSIKNLKINSASIEAVGSITHFNNPQTADIINITFSKLALNQLFFGRNSDNIVNFQGKKNIIKLSTDNSDITITAKNVLICEEKLTNISFISKVRDQIMNIHDFSGTISSGGSFKIAGKVKQNQYRSLFEGKIRLEHNNINNLLSLLNFKNIAVNEVQSLLFESNIRSTIIDHQLYDINMQIGSAKIQGSMYNKLVGSNLSRVFARLTLFDFDLNKSNYPLISSLLEYYQSLSTGIEKQDYVMKFVPLNTINYNACLNLNFKSITFQNQEKPSKLFILAYLFPGQINIDNFYYRNGKNNLIGKVSFHTKDIKPKINVTIDQGELYLNNENNSNQIFNNIKKLIDKLKYQKVVVNLNANLQKLLYNNKLIQDLAAKLAVQSQIIEVKDFNAHIDNSEFKAKGGILMSPLSTTLVYAYNSFHIPTFSFSLQNNATFLPQGLASMQGTITTNGENLTELINNLNVTAKFIAKDIEINNMSLDYLIDKVTHNNYIYDNLQQDINIATDHGKTIFQTVEGDFQFNKGVLQFSKYKLNTEQLNGEGTGVVMLDQKKLEFNSYFKINSTKDRNNLSNQKLHLKFYGDYHKPVKTIQFYR</sequence>
<dbReference type="RefSeq" id="WP_045797207.1">
    <property type="nucleotide sequence ID" value="NZ_LANP01000010.1"/>
</dbReference>
<dbReference type="GO" id="GO:0090313">
    <property type="term" value="P:regulation of protein targeting to membrane"/>
    <property type="evidence" value="ECO:0007669"/>
    <property type="project" value="TreeGrafter"/>
</dbReference>
<feature type="transmembrane region" description="Helical" evidence="1">
    <location>
        <begin position="5"/>
        <end position="25"/>
    </location>
</feature>
<protein>
    <submittedName>
        <fullName evidence="2">AsmA family protein</fullName>
    </submittedName>
</protein>
<dbReference type="STRING" id="1359168.OCHUTO_0506"/>
<keyword evidence="1" id="KW-0472">Membrane</keyword>
<dbReference type="PANTHER" id="PTHR30441">
    <property type="entry name" value="DUF748 DOMAIN-CONTAINING PROTEIN"/>
    <property type="match status" value="1"/>
</dbReference>
<organism evidence="2 3">
    <name type="scientific">Orientia chuto str. Dubai</name>
    <dbReference type="NCBI Taxonomy" id="1359168"/>
    <lineage>
        <taxon>Bacteria</taxon>
        <taxon>Pseudomonadati</taxon>
        <taxon>Pseudomonadota</taxon>
        <taxon>Alphaproteobacteria</taxon>
        <taxon>Rickettsiales</taxon>
        <taxon>Rickettsiaceae</taxon>
        <taxon>Rickettsieae</taxon>
        <taxon>Orientia</taxon>
    </lineage>
</organism>
<reference evidence="2 3" key="1">
    <citation type="submission" date="2015-02" db="EMBL/GenBank/DDBJ databases">
        <title>Genome Sequencing of Rickettsiales.</title>
        <authorList>
            <person name="Daugherty S.C."/>
            <person name="Su Q."/>
            <person name="Abolude K."/>
            <person name="Beier-Sexton M."/>
            <person name="Carlyon J.A."/>
            <person name="Carter R."/>
            <person name="Day N.P."/>
            <person name="Dumler S.J."/>
            <person name="Dyachenko V."/>
            <person name="Godinez A."/>
            <person name="Kurtti T.J."/>
            <person name="Lichay M."/>
            <person name="Mullins K.E."/>
            <person name="Ott S."/>
            <person name="Pappas-Brown V."/>
            <person name="Paris D.H."/>
            <person name="Patel P."/>
            <person name="Richards A.L."/>
            <person name="Sadzewicz L."/>
            <person name="Sears K."/>
            <person name="Seidman D."/>
            <person name="Sengamalay N."/>
            <person name="Stenos J."/>
            <person name="Tallon L.J."/>
            <person name="Vincent G."/>
            <person name="Fraser C.M."/>
            <person name="Munderloh U."/>
            <person name="Dunning-Hotopp J.C."/>
        </authorList>
    </citation>
    <scope>NUCLEOTIDE SEQUENCE [LARGE SCALE GENOMIC DNA]</scope>
    <source>
        <strain evidence="2 3">Fuller</strain>
    </source>
</reference>
<dbReference type="InterPro" id="IPR052894">
    <property type="entry name" value="AsmA-related"/>
</dbReference>
<proteinExistence type="predicted"/>
<dbReference type="PATRIC" id="fig|1359168.3.peg.1278"/>